<dbReference type="InterPro" id="IPR044839">
    <property type="entry name" value="NDR1-like"/>
</dbReference>
<dbReference type="EMBL" id="JAMSHJ010000006">
    <property type="protein sequence ID" value="KAI5396090.1"/>
    <property type="molecule type" value="Genomic_DNA"/>
</dbReference>
<reference evidence="4 5" key="1">
    <citation type="journal article" date="2022" name="Nat. Genet.">
        <title>Improved pea reference genome and pan-genome highlight genomic features and evolutionary characteristics.</title>
        <authorList>
            <person name="Yang T."/>
            <person name="Liu R."/>
            <person name="Luo Y."/>
            <person name="Hu S."/>
            <person name="Wang D."/>
            <person name="Wang C."/>
            <person name="Pandey M.K."/>
            <person name="Ge S."/>
            <person name="Xu Q."/>
            <person name="Li N."/>
            <person name="Li G."/>
            <person name="Huang Y."/>
            <person name="Saxena R.K."/>
            <person name="Ji Y."/>
            <person name="Li M."/>
            <person name="Yan X."/>
            <person name="He Y."/>
            <person name="Liu Y."/>
            <person name="Wang X."/>
            <person name="Xiang C."/>
            <person name="Varshney R.K."/>
            <person name="Ding H."/>
            <person name="Gao S."/>
            <person name="Zong X."/>
        </authorList>
    </citation>
    <scope>NUCLEOTIDE SEQUENCE [LARGE SCALE GENOMIC DNA]</scope>
    <source>
        <strain evidence="4 5">cv. Zhongwan 6</strain>
    </source>
</reference>
<keyword evidence="3" id="KW-0812">Transmembrane</keyword>
<dbReference type="AlphaFoldDB" id="A0A9D4W5J7"/>
<dbReference type="GO" id="GO:0005886">
    <property type="term" value="C:plasma membrane"/>
    <property type="evidence" value="ECO:0007669"/>
    <property type="project" value="TreeGrafter"/>
</dbReference>
<evidence type="ECO:0000256" key="1">
    <source>
        <dbReference type="ARBA" id="ARBA00004370"/>
    </source>
</evidence>
<keyword evidence="3" id="KW-1133">Transmembrane helix</keyword>
<feature type="transmembrane region" description="Helical" evidence="3">
    <location>
        <begin position="37"/>
        <end position="64"/>
    </location>
</feature>
<proteinExistence type="predicted"/>
<dbReference type="PANTHER" id="PTHR31234:SF55">
    <property type="entry name" value="LATE EMBRYOGENESIS ABUNDANT (LEA) HYDROXYPROLINE-RICH GLYCOPROTEIN FAMILY"/>
    <property type="match status" value="1"/>
</dbReference>
<accession>A0A9D4W5J7</accession>
<name>A0A9D4W5J7_PEA</name>
<sequence>MAPFINVKSMAYFINVKSMSPFINFKSISIMLDNVKYLIFNICTLFSYALFCIAYLAVLSLLILPLQLHTPNVDLNSVTITSLNTEADSLTATFDLTFIFHSPINNNRTVSYSDLEARVSWSEKDNITLASTTLSSFTQEAKSVTVIRAKLTMADGFSNNSDVAIGIGAERDSGSLKIDVSLSGLFTLRDDDWEILIFDFGRLFVKFPAGSNNGRWTTKVVPRPVLMRPFMIGFGTFGIYLPFDCTFTSNVFSISD</sequence>
<evidence type="ECO:0000256" key="3">
    <source>
        <dbReference type="SAM" id="Phobius"/>
    </source>
</evidence>
<organism evidence="4 5">
    <name type="scientific">Pisum sativum</name>
    <name type="common">Garden pea</name>
    <name type="synonym">Lathyrus oleraceus</name>
    <dbReference type="NCBI Taxonomy" id="3888"/>
    <lineage>
        <taxon>Eukaryota</taxon>
        <taxon>Viridiplantae</taxon>
        <taxon>Streptophyta</taxon>
        <taxon>Embryophyta</taxon>
        <taxon>Tracheophyta</taxon>
        <taxon>Spermatophyta</taxon>
        <taxon>Magnoliopsida</taxon>
        <taxon>eudicotyledons</taxon>
        <taxon>Gunneridae</taxon>
        <taxon>Pentapetalae</taxon>
        <taxon>rosids</taxon>
        <taxon>fabids</taxon>
        <taxon>Fabales</taxon>
        <taxon>Fabaceae</taxon>
        <taxon>Papilionoideae</taxon>
        <taxon>50 kb inversion clade</taxon>
        <taxon>NPAAA clade</taxon>
        <taxon>Hologalegina</taxon>
        <taxon>IRL clade</taxon>
        <taxon>Fabeae</taxon>
        <taxon>Lathyrus</taxon>
    </lineage>
</organism>
<keyword evidence="2 3" id="KW-0472">Membrane</keyword>
<dbReference type="GO" id="GO:0098542">
    <property type="term" value="P:defense response to other organism"/>
    <property type="evidence" value="ECO:0007669"/>
    <property type="project" value="InterPro"/>
</dbReference>
<protein>
    <submittedName>
        <fullName evidence="4">Uncharacterized protein</fullName>
    </submittedName>
</protein>
<dbReference type="Proteomes" id="UP001058974">
    <property type="component" value="Chromosome 6"/>
</dbReference>
<comment type="caution">
    <text evidence="4">The sequence shown here is derived from an EMBL/GenBank/DDBJ whole genome shotgun (WGS) entry which is preliminary data.</text>
</comment>
<gene>
    <name evidence="4" type="ORF">KIW84_062330</name>
</gene>
<evidence type="ECO:0000313" key="5">
    <source>
        <dbReference type="Proteomes" id="UP001058974"/>
    </source>
</evidence>
<dbReference type="Gramene" id="Psat06G0233000-T1">
    <property type="protein sequence ID" value="KAI5396090.1"/>
    <property type="gene ID" value="KIW84_062330"/>
</dbReference>
<evidence type="ECO:0000313" key="4">
    <source>
        <dbReference type="EMBL" id="KAI5396090.1"/>
    </source>
</evidence>
<comment type="subcellular location">
    <subcellularLocation>
        <location evidence="1">Membrane</location>
    </subcellularLocation>
</comment>
<evidence type="ECO:0000256" key="2">
    <source>
        <dbReference type="ARBA" id="ARBA00023136"/>
    </source>
</evidence>
<keyword evidence="5" id="KW-1185">Reference proteome</keyword>
<dbReference type="PANTHER" id="PTHR31234">
    <property type="entry name" value="LATE EMBRYOGENESIS ABUNDANT (LEA) HYDROXYPROLINE-RICH GLYCOPROTEIN FAMILY"/>
    <property type="match status" value="1"/>
</dbReference>